<dbReference type="Proteomes" id="UP000295620">
    <property type="component" value="Unassembled WGS sequence"/>
</dbReference>
<dbReference type="OrthoDB" id="634208at2"/>
<keyword evidence="2" id="KW-1185">Reference proteome</keyword>
<accession>A0A4R6SVE1</accession>
<evidence type="ECO:0000313" key="2">
    <source>
        <dbReference type="Proteomes" id="UP000295620"/>
    </source>
</evidence>
<gene>
    <name evidence="1" type="ORF">ATK78_2932</name>
</gene>
<proteinExistence type="predicted"/>
<name>A0A4R6SVE1_9SPHI</name>
<organism evidence="1 2">
    <name type="scientific">Pedobacter metabolipauper</name>
    <dbReference type="NCBI Taxonomy" id="425513"/>
    <lineage>
        <taxon>Bacteria</taxon>
        <taxon>Pseudomonadati</taxon>
        <taxon>Bacteroidota</taxon>
        <taxon>Sphingobacteriia</taxon>
        <taxon>Sphingobacteriales</taxon>
        <taxon>Sphingobacteriaceae</taxon>
        <taxon>Pedobacter</taxon>
    </lineage>
</organism>
<dbReference type="AlphaFoldDB" id="A0A4R6SVE1"/>
<dbReference type="SUPFAM" id="SSF88874">
    <property type="entry name" value="Receptor-binding domain of short tail fibre protein gp12"/>
    <property type="match status" value="1"/>
</dbReference>
<evidence type="ECO:0000313" key="1">
    <source>
        <dbReference type="EMBL" id="TDQ08419.1"/>
    </source>
</evidence>
<dbReference type="RefSeq" id="WP_133576789.1">
    <property type="nucleotide sequence ID" value="NZ_SNYC01000005.1"/>
</dbReference>
<evidence type="ECO:0008006" key="3">
    <source>
        <dbReference type="Google" id="ProtNLM"/>
    </source>
</evidence>
<sequence>MNDSIHAILFAAQQRNLVYNHNFLYYSNEVVQDSAVTFNHPDGWIYQDSGPNGEISFDGETCSCLIQKSNGDAMMTFNQVISEFPRWQKVLCRQKVTACAVLLNPAAAKTSFELTFSINDGISTSSKSLVFNAGDKKNICIELNVSENATKLEVAITCPTKNAIIYVEKVYANIGDVALDTLPCMVSGVIGERKQYIGTENPPEEELSLCNPAVELDHNYTRLNSVLNNRFGTGKNGYAMLLDMRGYFSRAWDNGAQVDPDAGSRTEPGTGIIKGDHVSTFEKDIFLEHDHGLNFAINKTILSGDKAPATIIDINGTSRADMEADGKETRPKNITELYTIKWA</sequence>
<dbReference type="EMBL" id="SNYC01000005">
    <property type="protein sequence ID" value="TDQ08419.1"/>
    <property type="molecule type" value="Genomic_DNA"/>
</dbReference>
<protein>
    <recommendedName>
        <fullName evidence="3">Tail collar domain</fullName>
    </recommendedName>
</protein>
<comment type="caution">
    <text evidence="1">The sequence shown here is derived from an EMBL/GenBank/DDBJ whole genome shotgun (WGS) entry which is preliminary data.</text>
</comment>
<reference evidence="1 2" key="1">
    <citation type="submission" date="2019-03" db="EMBL/GenBank/DDBJ databases">
        <title>Genomic Encyclopedia of Archaeal and Bacterial Type Strains, Phase II (KMG-II): from individual species to whole genera.</title>
        <authorList>
            <person name="Goeker M."/>
        </authorList>
    </citation>
    <scope>NUCLEOTIDE SEQUENCE [LARGE SCALE GENOMIC DNA]</scope>
    <source>
        <strain evidence="1 2">DSM 19035</strain>
    </source>
</reference>